<evidence type="ECO:0000256" key="2">
    <source>
        <dbReference type="SAM" id="SignalP"/>
    </source>
</evidence>
<dbReference type="EMBL" id="APHR01000057">
    <property type="protein sequence ID" value="EMR12404.1"/>
    <property type="molecule type" value="Genomic_DNA"/>
</dbReference>
<evidence type="ECO:0000256" key="1">
    <source>
        <dbReference type="SAM" id="Phobius"/>
    </source>
</evidence>
<comment type="caution">
    <text evidence="3">The sequence shown here is derived from an EMBL/GenBank/DDBJ whole genome shotgun (WGS) entry which is preliminary data.</text>
</comment>
<feature type="non-terminal residue" evidence="3">
    <location>
        <position position="1"/>
    </location>
</feature>
<dbReference type="eggNOG" id="ENOG5030I3V">
    <property type="taxonomic scope" value="Bacteria"/>
</dbReference>
<accession>M7PPL8</accession>
<reference evidence="3 4" key="1">
    <citation type="journal article" date="2013" name="Genome Announc.">
        <title>Draft Genome Sequence of Methylophaga lonarensis MPLT, a Haloalkaliphilic (Non-Methane-Utilizing) Methylotroph.</title>
        <authorList>
            <person name="Shetty S.A."/>
            <person name="Marathe N.P."/>
            <person name="Munot H."/>
            <person name="Antony C.P."/>
            <person name="Dhotre D.P."/>
            <person name="Murrell J.C."/>
            <person name="Shouche Y.S."/>
        </authorList>
    </citation>
    <scope>NUCLEOTIDE SEQUENCE [LARGE SCALE GENOMIC DNA]</scope>
    <source>
        <strain evidence="3 4">MPL</strain>
    </source>
</reference>
<protein>
    <submittedName>
        <fullName evidence="3">MxaA protein</fullName>
    </submittedName>
</protein>
<evidence type="ECO:0000313" key="4">
    <source>
        <dbReference type="Proteomes" id="UP000012019"/>
    </source>
</evidence>
<keyword evidence="1" id="KW-0472">Membrane</keyword>
<proteinExistence type="predicted"/>
<feature type="transmembrane region" description="Helical" evidence="1">
    <location>
        <begin position="179"/>
        <end position="205"/>
    </location>
</feature>
<keyword evidence="1" id="KW-0812">Transmembrane</keyword>
<feature type="signal peptide" evidence="2">
    <location>
        <begin position="1"/>
        <end position="19"/>
    </location>
</feature>
<dbReference type="PATRIC" id="fig|1286106.3.peg.2080"/>
<organism evidence="3 4">
    <name type="scientific">Methylophaga lonarensis MPL</name>
    <dbReference type="NCBI Taxonomy" id="1286106"/>
    <lineage>
        <taxon>Bacteria</taxon>
        <taxon>Pseudomonadati</taxon>
        <taxon>Pseudomonadota</taxon>
        <taxon>Gammaproteobacteria</taxon>
        <taxon>Thiotrichales</taxon>
        <taxon>Piscirickettsiaceae</taxon>
        <taxon>Methylophaga</taxon>
    </lineage>
</organism>
<dbReference type="AlphaFoldDB" id="M7PPL8"/>
<evidence type="ECO:0000313" key="3">
    <source>
        <dbReference type="EMBL" id="EMR12404.1"/>
    </source>
</evidence>
<feature type="chain" id="PRO_5004082984" evidence="2">
    <location>
        <begin position="20"/>
        <end position="309"/>
    </location>
</feature>
<dbReference type="RefSeq" id="WP_009727051.1">
    <property type="nucleotide sequence ID" value="NZ_APHR01000057.1"/>
</dbReference>
<dbReference type="Proteomes" id="UP000012019">
    <property type="component" value="Unassembled WGS sequence"/>
</dbReference>
<gene>
    <name evidence="3" type="ORF">MPL1_10407</name>
</gene>
<dbReference type="OrthoDB" id="5608210at2"/>
<name>M7PPL8_9GAMM</name>
<keyword evidence="2" id="KW-0732">Signal</keyword>
<sequence length="309" mass="35418">QLMFKQVLLLMLTCGFLNAGYAAEPVQPRLSKVDSGRHFGIVTGDIIEQRFHIVTDRDTALSQSSLPTPGAINYWLDLVNVDYRQVNQGKHREHLVTIRYQTFYAPLDVRRLTIPPQELMFLYQDRVIPVSLPTWDFYMSPIKEIAPRAVGASATETAFMQPDIIPHTIDTRDKSTITWLSVLLVTCLTLFGLNNGIFGISYSPFANARRRIKKLARDNNPQTILSAYREVHLAFNRYAGQALFSHQIGDFLNNHPEFMRLGNAIDEFYKKSEKILFAEQTDAQQQQIDYLQHFCKLLAKAEHLAKKSR</sequence>
<keyword evidence="1" id="KW-1133">Transmembrane helix</keyword>
<dbReference type="STRING" id="1286106.MPL1_10407"/>
<keyword evidence="4" id="KW-1185">Reference proteome</keyword>